<accession>W9YWA3</accession>
<name>W9YWA3_FUSOX</name>
<dbReference type="HOGENOM" id="CLU_3392396_0_0_1"/>
<evidence type="ECO:0000313" key="1">
    <source>
        <dbReference type="EMBL" id="EXK23455.1"/>
    </source>
</evidence>
<dbReference type="EMBL" id="KI980861">
    <property type="protein sequence ID" value="EXK23455.1"/>
    <property type="molecule type" value="Genomic_DNA"/>
</dbReference>
<sequence>MSWYWYGKYRQDLVWFEEISIPWYYRYTKSYQ</sequence>
<dbReference type="AlphaFoldDB" id="W9YWA3"/>
<dbReference type="Proteomes" id="UP000030703">
    <property type="component" value="Unassembled WGS sequence"/>
</dbReference>
<proteinExistence type="predicted"/>
<protein>
    <submittedName>
        <fullName evidence="1">Uncharacterized protein</fullName>
    </submittedName>
</protein>
<dbReference type="VEuPathDB" id="FungiDB:FOMG_19766"/>
<gene>
    <name evidence="1" type="ORF">FOMG_19766</name>
</gene>
<reference evidence="1" key="2">
    <citation type="submission" date="2014-02" db="EMBL/GenBank/DDBJ databases">
        <title>Annotation of the Genome Sequence of Fusarium oxysporum f. sp. melonis 26406.</title>
        <authorList>
            <consortium name="The Broad Institute Genomics Platform"/>
            <person name="Ma L.-J."/>
            <person name="Corby-Kistler H."/>
            <person name="Broz K."/>
            <person name="Gale L.R."/>
            <person name="Jonkers W."/>
            <person name="O'Donnell K."/>
            <person name="Ploetz R."/>
            <person name="Steinberg C."/>
            <person name="Schwartz D.C."/>
            <person name="VanEtten H."/>
            <person name="Zhou S."/>
            <person name="Young S.K."/>
            <person name="Zeng Q."/>
            <person name="Gargeya S."/>
            <person name="Fitzgerald M."/>
            <person name="Abouelleil A."/>
            <person name="Alvarado L."/>
            <person name="Chapman S.B."/>
            <person name="Gainer-Dewar J."/>
            <person name="Goldberg J."/>
            <person name="Griggs A."/>
            <person name="Gujja S."/>
            <person name="Hansen M."/>
            <person name="Howarth C."/>
            <person name="Imamovic A."/>
            <person name="Ireland A."/>
            <person name="Larimer J."/>
            <person name="McCowan C."/>
            <person name="Murphy C."/>
            <person name="Pearson M."/>
            <person name="Poon T.W."/>
            <person name="Priest M."/>
            <person name="Roberts A."/>
            <person name="Saif S."/>
            <person name="Shea T."/>
            <person name="Sykes S."/>
            <person name="Wortman J."/>
            <person name="Nusbaum C."/>
            <person name="Birren B."/>
        </authorList>
    </citation>
    <scope>NUCLEOTIDE SEQUENCE</scope>
    <source>
        <strain evidence="1">26406</strain>
    </source>
</reference>
<organism evidence="1">
    <name type="scientific">Fusarium oxysporum f. sp. melonis 26406</name>
    <dbReference type="NCBI Taxonomy" id="1089452"/>
    <lineage>
        <taxon>Eukaryota</taxon>
        <taxon>Fungi</taxon>
        <taxon>Dikarya</taxon>
        <taxon>Ascomycota</taxon>
        <taxon>Pezizomycotina</taxon>
        <taxon>Sordariomycetes</taxon>
        <taxon>Hypocreomycetidae</taxon>
        <taxon>Hypocreales</taxon>
        <taxon>Nectriaceae</taxon>
        <taxon>Fusarium</taxon>
        <taxon>Fusarium oxysporum species complex</taxon>
    </lineage>
</organism>
<reference evidence="1" key="1">
    <citation type="submission" date="2012-04" db="EMBL/GenBank/DDBJ databases">
        <title>The Genome Sequence of Fusarium oxysporum melonis.</title>
        <authorList>
            <consortium name="The Broad Institute Genome Sequencing Platform"/>
            <person name="Ma L.-J."/>
            <person name="Gale L.R."/>
            <person name="Schwartz D.C."/>
            <person name="Zhou S."/>
            <person name="Corby-Kistler H."/>
            <person name="Young S.K."/>
            <person name="Zeng Q."/>
            <person name="Gargeya S."/>
            <person name="Fitzgerald M."/>
            <person name="Haas B."/>
            <person name="Abouelleil A."/>
            <person name="Alvarado L."/>
            <person name="Arachchi H.M."/>
            <person name="Berlin A."/>
            <person name="Brown A."/>
            <person name="Chapman S.B."/>
            <person name="Chen Z."/>
            <person name="Dunbar C."/>
            <person name="Freedman E."/>
            <person name="Gearin G."/>
            <person name="Goldberg J."/>
            <person name="Griggs A."/>
            <person name="Gujja S."/>
            <person name="Heiman D."/>
            <person name="Howarth C."/>
            <person name="Larson L."/>
            <person name="Lui A."/>
            <person name="MacDonald P.J.P."/>
            <person name="Montmayeur A."/>
            <person name="Murphy C."/>
            <person name="Neiman D."/>
            <person name="Pearson M."/>
            <person name="Priest M."/>
            <person name="Roberts A."/>
            <person name="Saif S."/>
            <person name="Shea T."/>
            <person name="Shenoy N."/>
            <person name="Sisk P."/>
            <person name="Stolte C."/>
            <person name="Sykes S."/>
            <person name="Wortman J."/>
            <person name="Nusbaum C."/>
            <person name="Birren B."/>
        </authorList>
    </citation>
    <scope>NUCLEOTIDE SEQUENCE</scope>
    <source>
        <strain evidence="1">26406</strain>
    </source>
</reference>